<dbReference type="SUPFAM" id="SSF52091">
    <property type="entry name" value="SpoIIaa-like"/>
    <property type="match status" value="1"/>
</dbReference>
<dbReference type="AlphaFoldDB" id="A0A285KKR1"/>
<protein>
    <submittedName>
        <fullName evidence="2">Anti-anti-sigma factor</fullName>
    </submittedName>
</protein>
<dbReference type="GO" id="GO:0043856">
    <property type="term" value="F:anti-sigma factor antagonist activity"/>
    <property type="evidence" value="ECO:0007669"/>
    <property type="project" value="TreeGrafter"/>
</dbReference>
<dbReference type="CDD" id="cd07043">
    <property type="entry name" value="STAS_anti-anti-sigma_factors"/>
    <property type="match status" value="1"/>
</dbReference>
<dbReference type="InterPro" id="IPR002645">
    <property type="entry name" value="STAS_dom"/>
</dbReference>
<evidence type="ECO:0000313" key="2">
    <source>
        <dbReference type="EMBL" id="SNY71861.1"/>
    </source>
</evidence>
<dbReference type="Proteomes" id="UP000219612">
    <property type="component" value="Unassembled WGS sequence"/>
</dbReference>
<feature type="domain" description="STAS" evidence="1">
    <location>
        <begin position="20"/>
        <end position="98"/>
    </location>
</feature>
<dbReference type="InterPro" id="IPR058548">
    <property type="entry name" value="MlaB-like_STAS"/>
</dbReference>
<dbReference type="EMBL" id="OBDY01000041">
    <property type="protein sequence ID" value="SNY71861.1"/>
    <property type="molecule type" value="Genomic_DNA"/>
</dbReference>
<dbReference type="PROSITE" id="PS50801">
    <property type="entry name" value="STAS"/>
    <property type="match status" value="1"/>
</dbReference>
<dbReference type="PANTHER" id="PTHR33495:SF2">
    <property type="entry name" value="ANTI-SIGMA FACTOR ANTAGONIST TM_1081-RELATED"/>
    <property type="match status" value="1"/>
</dbReference>
<keyword evidence="3" id="KW-1185">Reference proteome</keyword>
<gene>
    <name evidence="2" type="ORF">SAMN05421748_14115</name>
</gene>
<evidence type="ECO:0000259" key="1">
    <source>
        <dbReference type="PROSITE" id="PS50801"/>
    </source>
</evidence>
<organism evidence="2 3">
    <name type="scientific">Paractinoplanes atraurantiacus</name>
    <dbReference type="NCBI Taxonomy" id="1036182"/>
    <lineage>
        <taxon>Bacteria</taxon>
        <taxon>Bacillati</taxon>
        <taxon>Actinomycetota</taxon>
        <taxon>Actinomycetes</taxon>
        <taxon>Micromonosporales</taxon>
        <taxon>Micromonosporaceae</taxon>
        <taxon>Paractinoplanes</taxon>
    </lineage>
</organism>
<proteinExistence type="predicted"/>
<dbReference type="Pfam" id="PF13466">
    <property type="entry name" value="STAS_2"/>
    <property type="match status" value="1"/>
</dbReference>
<accession>A0A285KKR1</accession>
<sequence>MSRMARFEARTFEQAGETRVVLSGDCDLSVRDELLTALSAAVDGHPRVVVDLAEVGFLDSTGVHGLITAHHAARERGGRLVVVNATGAVATVLDITGVAALLGEPASPTVERRPGG</sequence>
<reference evidence="2 3" key="1">
    <citation type="submission" date="2017-09" db="EMBL/GenBank/DDBJ databases">
        <authorList>
            <person name="Ehlers B."/>
            <person name="Leendertz F.H."/>
        </authorList>
    </citation>
    <scope>NUCLEOTIDE SEQUENCE [LARGE SCALE GENOMIC DNA]</scope>
    <source>
        <strain evidence="2 3">CGMCC 4.6857</strain>
    </source>
</reference>
<evidence type="ECO:0000313" key="3">
    <source>
        <dbReference type="Proteomes" id="UP000219612"/>
    </source>
</evidence>
<dbReference type="Gene3D" id="3.30.750.24">
    <property type="entry name" value="STAS domain"/>
    <property type="match status" value="1"/>
</dbReference>
<dbReference type="PANTHER" id="PTHR33495">
    <property type="entry name" value="ANTI-SIGMA FACTOR ANTAGONIST TM_1081-RELATED-RELATED"/>
    <property type="match status" value="1"/>
</dbReference>
<dbReference type="InterPro" id="IPR036513">
    <property type="entry name" value="STAS_dom_sf"/>
</dbReference>
<name>A0A285KKR1_9ACTN</name>